<accession>A0A379X035</accession>
<gene>
    <name evidence="1" type="primary">fixB_5</name>
    <name evidence="1" type="ORF">NCTC8261_06099</name>
</gene>
<dbReference type="Gene3D" id="3.40.50.620">
    <property type="entry name" value="HUPs"/>
    <property type="match status" value="1"/>
</dbReference>
<proteinExistence type="predicted"/>
<dbReference type="AlphaFoldDB" id="A0A379X035"/>
<dbReference type="EMBL" id="UGXT01000002">
    <property type="protein sequence ID" value="SUH39729.1"/>
    <property type="molecule type" value="Genomic_DNA"/>
</dbReference>
<reference evidence="1 2" key="1">
    <citation type="submission" date="2018-06" db="EMBL/GenBank/DDBJ databases">
        <authorList>
            <consortium name="Pathogen Informatics"/>
            <person name="Doyle S."/>
        </authorList>
    </citation>
    <scope>NUCLEOTIDE SEQUENCE [LARGE SCALE GENOMIC DNA]</scope>
    <source>
        <strain evidence="1 2">NCTC8261</strain>
    </source>
</reference>
<protein>
    <submittedName>
        <fullName evidence="1">FixB protein</fullName>
    </submittedName>
</protein>
<dbReference type="InterPro" id="IPR014729">
    <property type="entry name" value="Rossmann-like_a/b/a_fold"/>
</dbReference>
<dbReference type="Proteomes" id="UP000254712">
    <property type="component" value="Unassembled WGS sequence"/>
</dbReference>
<name>A0A379X035_SALET</name>
<organism evidence="1 2">
    <name type="scientific">Salmonella enterica I</name>
    <dbReference type="NCBI Taxonomy" id="59201"/>
    <lineage>
        <taxon>Bacteria</taxon>
        <taxon>Pseudomonadati</taxon>
        <taxon>Pseudomonadota</taxon>
        <taxon>Gammaproteobacteria</taxon>
        <taxon>Enterobacterales</taxon>
        <taxon>Enterobacteriaceae</taxon>
        <taxon>Salmonella</taxon>
    </lineage>
</organism>
<dbReference type="SUPFAM" id="SSF52402">
    <property type="entry name" value="Adenine nucleotide alpha hydrolases-like"/>
    <property type="match status" value="1"/>
</dbReference>
<evidence type="ECO:0000313" key="1">
    <source>
        <dbReference type="EMBL" id="SUH39729.1"/>
    </source>
</evidence>
<sequence length="132" mass="14863">MNKFSNVWVFSDTPSRLPELMSGAQAVGEKVNAFVLNEADSATACHLGADHVWLLSGKPEDRMIEDYAAAMAETIRQHSEGGAVLLPNTRRASCWRQSWAIACRLRFPTMPAKSPCRMEKRRLNIWSTAVWR</sequence>
<evidence type="ECO:0000313" key="2">
    <source>
        <dbReference type="Proteomes" id="UP000254712"/>
    </source>
</evidence>